<evidence type="ECO:0000256" key="6">
    <source>
        <dbReference type="ARBA" id="ARBA00022833"/>
    </source>
</evidence>
<keyword evidence="10" id="KW-0804">Transcription</keyword>
<protein>
    <recommendedName>
        <fullName evidence="18">Protein kinase C-binding protein 1</fullName>
    </recommendedName>
</protein>
<dbReference type="PANTHER" id="PTHR46453:SF5">
    <property type="entry name" value="PROTEIN KINASE C-BINDING PROTEIN 1 ISOFORM X1"/>
    <property type="match status" value="1"/>
</dbReference>
<feature type="region of interest" description="Disordered" evidence="13">
    <location>
        <begin position="256"/>
        <end position="305"/>
    </location>
</feature>
<proteinExistence type="predicted"/>
<keyword evidence="9" id="KW-0103">Bromodomain</keyword>
<dbReference type="Pfam" id="PF00855">
    <property type="entry name" value="PWWP"/>
    <property type="match status" value="1"/>
</dbReference>
<dbReference type="Gene3D" id="1.20.920.10">
    <property type="entry name" value="Bromodomain-like"/>
    <property type="match status" value="1"/>
</dbReference>
<dbReference type="InterPro" id="IPR002893">
    <property type="entry name" value="Znf_MYND"/>
</dbReference>
<dbReference type="FunFam" id="6.10.140.2220:FF:000002">
    <property type="entry name" value="Protein kinase C-binding protein 1 isoform C"/>
    <property type="match status" value="1"/>
</dbReference>
<dbReference type="Pfam" id="PF24324">
    <property type="entry name" value="MYND_ZMYND11_ZMYD8"/>
    <property type="match status" value="1"/>
</dbReference>
<keyword evidence="5 12" id="KW-0863">Zinc-finger</keyword>
<feature type="region of interest" description="Disordered" evidence="13">
    <location>
        <begin position="213"/>
        <end position="241"/>
    </location>
</feature>
<reference evidence="16" key="1">
    <citation type="submission" date="2023-07" db="EMBL/GenBank/DDBJ databases">
        <title>Chromosome-level genome assembly of Artemia franciscana.</title>
        <authorList>
            <person name="Jo E."/>
        </authorList>
    </citation>
    <scope>NUCLEOTIDE SEQUENCE</scope>
    <source>
        <tissue evidence="16">Whole body</tissue>
    </source>
</reference>
<organism evidence="16 17">
    <name type="scientific">Artemia franciscana</name>
    <name type="common">Brine shrimp</name>
    <name type="synonym">Artemia sanfranciscana</name>
    <dbReference type="NCBI Taxonomy" id="6661"/>
    <lineage>
        <taxon>Eukaryota</taxon>
        <taxon>Metazoa</taxon>
        <taxon>Ecdysozoa</taxon>
        <taxon>Arthropoda</taxon>
        <taxon>Crustacea</taxon>
        <taxon>Branchiopoda</taxon>
        <taxon>Anostraca</taxon>
        <taxon>Artemiidae</taxon>
        <taxon>Artemia</taxon>
    </lineage>
</organism>
<dbReference type="InterPro" id="IPR000313">
    <property type="entry name" value="PWWP_dom"/>
</dbReference>
<dbReference type="PROSITE" id="PS50812">
    <property type="entry name" value="PWWP"/>
    <property type="match status" value="1"/>
</dbReference>
<feature type="compositionally biased region" description="Basic and acidic residues" evidence="13">
    <location>
        <begin position="295"/>
        <end position="305"/>
    </location>
</feature>
<sequence>MAENGIVPAEPISTTGLEEKVVAVYGPRLNELPEIEAGNILESVSRDKDVCEIQKSACQKSNCNTNDRGVLKTMGDIDNNTIDQNDSPLSFIHAVPLDVTAPETSIEEQAALEHGSNDATVANDPLDLNIALGSSTDQQAEIENASDPKVVSENVTDKEAGPESSTNQKAAVEKSVEMIAALNPMVSKGKGSSTTPSVSRRVSVSDYVLTALNNNSSEKDEETTELKEQETGNIDESFRIDNNDHSYSVRVPHNFVDDESSKQNNSTFTPSNLYEKETGETRKSKKILTRRGSKPKKEEIIDDKKPKEDIEEGKTLSVLKSERLKKKLNLLEKTKKNDSYCWFCHKSGNINFKCSSCLKSCHTKCFPVEDKIGKESTQSAMSESCPDCEKERAEVSPYSSSQLQESFTYLTQRTFSIVGYGHLSEIVENNIKMNLDCLVNPVTFSVIEEKVQKQNYSSCFEIVDDFNWVLHNMTIIGLVGELKMAKIIQKTAKRESFEIQTCLECYNRANTMQENWFVEPCERPHLLVWARLKGYPFWPAKAMRHIAKKVDVRFFGAHDRAWVPAKDIFLYSRDIPQQPAKNKRSQNLEECIDEIEEHIVRLKKKFGGFAYRLNRTRFQVSTWEEHLRKMLPNHNTSETLQIAHIYDDDTPVIKRRKICSDSIEKSESASPLLTEIVHHKEGVADPFVALSSLSPVSDVTKSPASSSSSNPPLKLKLKLDSCKRNFATITPEHNNSIEEKSEKSKKRRKNQDSEESETESKKSENAEITEPVVSATEPPSHIETAEVSDPPQEHLPPTANEKGITKDVKEDSDKEKKGDTNADKTPKKGNDSSVVLNEEIQKLMSERKCLSLLPKPKSDKPTESKLTIKRTARKTFPSVVGTPVVQQIVPENITIKAEPPEFDEENPTSPVVAHELSPKQTPAKPRAAVPALRAIHPSSASANVERPPTIAVRPDLASMSVLKGTIRAPIAPVQPAPFVSSNECSSNSVDDPFRIRVNAIRPPPGHGMFTSVNGHPPEDPFGVREMAKQESERLLSTIQICVDNILNRFASQGNPYAQMAKMQVEMHVLKKKFHDQLEAAKKAADSKLHETRTKLISDHEKAVSSLRSSLLLEKKKSIEETKRKQWCANCGSEAGMYCCWNTSYCTYKCQQIHWPQHLKTCASTANLSKNPQKIAIPQMPPRGNVAQSPVSVLMPQKGMTSTPTFSTAVSVSQPITVAFGGNNSHLGNTANGQKILLLSNGTQANGQFLLKAPTNFNIRPMVGNNK</sequence>
<keyword evidence="17" id="KW-1185">Reference proteome</keyword>
<feature type="domain" description="MYND-type" evidence="15">
    <location>
        <begin position="1127"/>
        <end position="1161"/>
    </location>
</feature>
<feature type="compositionally biased region" description="Basic residues" evidence="13">
    <location>
        <begin position="283"/>
        <end position="294"/>
    </location>
</feature>
<dbReference type="PROSITE" id="PS50865">
    <property type="entry name" value="ZF_MYND_2"/>
    <property type="match status" value="1"/>
</dbReference>
<evidence type="ECO:0000256" key="12">
    <source>
        <dbReference type="PROSITE-ProRule" id="PRU00134"/>
    </source>
</evidence>
<dbReference type="AlphaFoldDB" id="A0AA88INF8"/>
<evidence type="ECO:0000259" key="15">
    <source>
        <dbReference type="PROSITE" id="PS50865"/>
    </source>
</evidence>
<feature type="region of interest" description="Disordered" evidence="13">
    <location>
        <begin position="138"/>
        <end position="171"/>
    </location>
</feature>
<dbReference type="SUPFAM" id="SSF144232">
    <property type="entry name" value="HIT/MYND zinc finger-like"/>
    <property type="match status" value="1"/>
</dbReference>
<evidence type="ECO:0000256" key="1">
    <source>
        <dbReference type="ARBA" id="ARBA00004123"/>
    </source>
</evidence>
<keyword evidence="7" id="KW-0156">Chromatin regulator</keyword>
<dbReference type="Gene3D" id="2.30.30.140">
    <property type="match status" value="1"/>
</dbReference>
<feature type="compositionally biased region" description="Basic and acidic residues" evidence="13">
    <location>
        <begin position="224"/>
        <end position="241"/>
    </location>
</feature>
<evidence type="ECO:0000256" key="8">
    <source>
        <dbReference type="ARBA" id="ARBA00023015"/>
    </source>
</evidence>
<keyword evidence="8" id="KW-0805">Transcription regulation</keyword>
<dbReference type="GO" id="GO:0140006">
    <property type="term" value="F:histone H3 reader activity"/>
    <property type="evidence" value="ECO:0007669"/>
    <property type="project" value="UniProtKB-ARBA"/>
</dbReference>
<dbReference type="Gene3D" id="6.10.140.2220">
    <property type="match status" value="1"/>
</dbReference>
<feature type="compositionally biased region" description="Basic and acidic residues" evidence="13">
    <location>
        <begin position="803"/>
        <end position="830"/>
    </location>
</feature>
<dbReference type="GO" id="GO:0005634">
    <property type="term" value="C:nucleus"/>
    <property type="evidence" value="ECO:0007669"/>
    <property type="project" value="UniProtKB-SubCell"/>
</dbReference>
<evidence type="ECO:0000256" key="7">
    <source>
        <dbReference type="ARBA" id="ARBA00022853"/>
    </source>
</evidence>
<dbReference type="InterPro" id="IPR036427">
    <property type="entry name" value="Bromodomain-like_sf"/>
</dbReference>
<dbReference type="CDD" id="cd20160">
    <property type="entry name" value="PWWP_PRKCBP1"/>
    <property type="match status" value="1"/>
</dbReference>
<evidence type="ECO:0000256" key="9">
    <source>
        <dbReference type="ARBA" id="ARBA00023117"/>
    </source>
</evidence>
<accession>A0AA88INF8</accession>
<evidence type="ECO:0000256" key="10">
    <source>
        <dbReference type="ARBA" id="ARBA00023163"/>
    </source>
</evidence>
<keyword evidence="4" id="KW-0479">Metal-binding</keyword>
<feature type="compositionally biased region" description="Polar residues" evidence="13">
    <location>
        <begin position="262"/>
        <end position="272"/>
    </location>
</feature>
<feature type="domain" description="PWWP" evidence="14">
    <location>
        <begin position="524"/>
        <end position="574"/>
    </location>
</feature>
<dbReference type="GO" id="GO:0005737">
    <property type="term" value="C:cytoplasm"/>
    <property type="evidence" value="ECO:0007669"/>
    <property type="project" value="TreeGrafter"/>
</dbReference>
<dbReference type="GO" id="GO:0003714">
    <property type="term" value="F:transcription corepressor activity"/>
    <property type="evidence" value="ECO:0007669"/>
    <property type="project" value="TreeGrafter"/>
</dbReference>
<name>A0AA88INF8_ARTSF</name>
<dbReference type="GO" id="GO:0008270">
    <property type="term" value="F:zinc ion binding"/>
    <property type="evidence" value="ECO:0007669"/>
    <property type="project" value="UniProtKB-KW"/>
</dbReference>
<dbReference type="GO" id="GO:0005694">
    <property type="term" value="C:chromosome"/>
    <property type="evidence" value="ECO:0007669"/>
    <property type="project" value="UniProtKB-SubCell"/>
</dbReference>
<evidence type="ECO:0000256" key="4">
    <source>
        <dbReference type="ARBA" id="ARBA00022723"/>
    </source>
</evidence>
<dbReference type="PANTHER" id="PTHR46453">
    <property type="entry name" value="PROTEIN KINASE C-BINDING PROTEIN 1"/>
    <property type="match status" value="1"/>
</dbReference>
<evidence type="ECO:0008006" key="18">
    <source>
        <dbReference type="Google" id="ProtNLM"/>
    </source>
</evidence>
<keyword evidence="3" id="KW-0158">Chromosome</keyword>
<dbReference type="PROSITE" id="PS01360">
    <property type="entry name" value="ZF_MYND_1"/>
    <property type="match status" value="1"/>
</dbReference>
<dbReference type="InterPro" id="IPR057053">
    <property type="entry name" value="MYND_ZMYND11_ZMYD8"/>
</dbReference>
<evidence type="ECO:0000259" key="14">
    <source>
        <dbReference type="PROSITE" id="PS50812"/>
    </source>
</evidence>
<comment type="caution">
    <text evidence="16">The sequence shown here is derived from an EMBL/GenBank/DDBJ whole genome shotgun (WGS) entry which is preliminary data.</text>
</comment>
<gene>
    <name evidence="16" type="ORF">QYM36_002267</name>
</gene>
<evidence type="ECO:0000256" key="11">
    <source>
        <dbReference type="ARBA" id="ARBA00023242"/>
    </source>
</evidence>
<evidence type="ECO:0000313" key="16">
    <source>
        <dbReference type="EMBL" id="KAK2723857.1"/>
    </source>
</evidence>
<dbReference type="EMBL" id="JAVRJZ010000004">
    <property type="protein sequence ID" value="KAK2723857.1"/>
    <property type="molecule type" value="Genomic_DNA"/>
</dbReference>
<dbReference type="Proteomes" id="UP001187531">
    <property type="component" value="Unassembled WGS sequence"/>
</dbReference>
<evidence type="ECO:0000313" key="17">
    <source>
        <dbReference type="Proteomes" id="UP001187531"/>
    </source>
</evidence>
<dbReference type="Pfam" id="PF23460">
    <property type="entry name" value="ZMYND8_CC"/>
    <property type="match status" value="1"/>
</dbReference>
<evidence type="ECO:0000256" key="2">
    <source>
        <dbReference type="ARBA" id="ARBA00004286"/>
    </source>
</evidence>
<dbReference type="SUPFAM" id="SSF63748">
    <property type="entry name" value="Tudor/PWWP/MBT"/>
    <property type="match status" value="1"/>
</dbReference>
<evidence type="ECO:0000256" key="3">
    <source>
        <dbReference type="ARBA" id="ARBA00022454"/>
    </source>
</evidence>
<evidence type="ECO:0000256" key="13">
    <source>
        <dbReference type="SAM" id="MobiDB-lite"/>
    </source>
</evidence>
<keyword evidence="6" id="KW-0862">Zinc</keyword>
<feature type="region of interest" description="Disordered" evidence="13">
    <location>
        <begin position="727"/>
        <end position="835"/>
    </location>
</feature>
<evidence type="ECO:0000256" key="5">
    <source>
        <dbReference type="ARBA" id="ARBA00022771"/>
    </source>
</evidence>
<comment type="subcellular location">
    <subcellularLocation>
        <location evidence="2">Chromosome</location>
    </subcellularLocation>
    <subcellularLocation>
        <location evidence="1">Nucleus</location>
    </subcellularLocation>
</comment>
<dbReference type="SMART" id="SM00293">
    <property type="entry name" value="PWWP"/>
    <property type="match status" value="1"/>
</dbReference>
<keyword evidence="11" id="KW-0539">Nucleus</keyword>
<dbReference type="InterPro" id="IPR056987">
    <property type="entry name" value="ZMYND8_CC"/>
</dbReference>